<feature type="region of interest" description="Disordered" evidence="1">
    <location>
        <begin position="22"/>
        <end position="54"/>
    </location>
</feature>
<gene>
    <name evidence="2" type="ORF">GYA55_13425</name>
</gene>
<sequence>HKLSGKVEELEYLIKRRTQSPYGQVEGQGVGPGGLGGSGGVQGYNSSNMEATGGGVKAVPPSIVPLAPLEEDETFAKTLPANASRVFSQALSKIREGNFQESLSSLQQLIQQGEKTEWSANVLFWLGVTYDGLGEDKNALRAYNDLIVQFPRHKRVPLALYRQSQNLQRLGDKKSANLLLRKIVGEYPDTSEGARAKEDLKKF</sequence>
<dbReference type="Pfam" id="PF13174">
    <property type="entry name" value="TPR_6"/>
    <property type="match status" value="2"/>
</dbReference>
<name>A0A7X9FTU1_9DELT</name>
<evidence type="ECO:0000256" key="1">
    <source>
        <dbReference type="SAM" id="MobiDB-lite"/>
    </source>
</evidence>
<protein>
    <submittedName>
        <fullName evidence="2">Tetratricopeptide repeat protein</fullName>
    </submittedName>
</protein>
<proteinExistence type="predicted"/>
<reference evidence="2 3" key="1">
    <citation type="journal article" date="2020" name="Biotechnol. Biofuels">
        <title>New insights from the biogas microbiome by comprehensive genome-resolved metagenomics of nearly 1600 species originating from multiple anaerobic digesters.</title>
        <authorList>
            <person name="Campanaro S."/>
            <person name="Treu L."/>
            <person name="Rodriguez-R L.M."/>
            <person name="Kovalovszki A."/>
            <person name="Ziels R.M."/>
            <person name="Maus I."/>
            <person name="Zhu X."/>
            <person name="Kougias P.G."/>
            <person name="Basile A."/>
            <person name="Luo G."/>
            <person name="Schluter A."/>
            <person name="Konstantinidis K.T."/>
            <person name="Angelidaki I."/>
        </authorList>
    </citation>
    <scope>NUCLEOTIDE SEQUENCE [LARGE SCALE GENOMIC DNA]</scope>
    <source>
        <strain evidence="2">AS27yjCOA_65</strain>
    </source>
</reference>
<evidence type="ECO:0000313" key="2">
    <source>
        <dbReference type="EMBL" id="NMC64159.1"/>
    </source>
</evidence>
<dbReference type="AlphaFoldDB" id="A0A7X9FTU1"/>
<evidence type="ECO:0000313" key="3">
    <source>
        <dbReference type="Proteomes" id="UP000524246"/>
    </source>
</evidence>
<dbReference type="InterPro" id="IPR019734">
    <property type="entry name" value="TPR_rpt"/>
</dbReference>
<feature type="non-terminal residue" evidence="2">
    <location>
        <position position="1"/>
    </location>
</feature>
<feature type="compositionally biased region" description="Gly residues" evidence="1">
    <location>
        <begin position="26"/>
        <end position="42"/>
    </location>
</feature>
<dbReference type="SUPFAM" id="SSF48452">
    <property type="entry name" value="TPR-like"/>
    <property type="match status" value="1"/>
</dbReference>
<organism evidence="2 3">
    <name type="scientific">SAR324 cluster bacterium</name>
    <dbReference type="NCBI Taxonomy" id="2024889"/>
    <lineage>
        <taxon>Bacteria</taxon>
        <taxon>Deltaproteobacteria</taxon>
        <taxon>SAR324 cluster</taxon>
    </lineage>
</organism>
<dbReference type="EMBL" id="JAAZON010000612">
    <property type="protein sequence ID" value="NMC64159.1"/>
    <property type="molecule type" value="Genomic_DNA"/>
</dbReference>
<dbReference type="InterPro" id="IPR011990">
    <property type="entry name" value="TPR-like_helical_dom_sf"/>
</dbReference>
<comment type="caution">
    <text evidence="2">The sequence shown here is derived from an EMBL/GenBank/DDBJ whole genome shotgun (WGS) entry which is preliminary data.</text>
</comment>
<accession>A0A7X9FTU1</accession>
<dbReference type="Proteomes" id="UP000524246">
    <property type="component" value="Unassembled WGS sequence"/>
</dbReference>
<dbReference type="Gene3D" id="1.25.40.10">
    <property type="entry name" value="Tetratricopeptide repeat domain"/>
    <property type="match status" value="1"/>
</dbReference>